<sequence>MPVQQDTNVHPHRSTALFPVALIGYYSDAGAQSCTRCPPGKECPDRDDSSTIVDCEEGYYSGGGQESCTICPAGKACPYTSSTYQKSCTEGYYAVAGSTECTSCPAGEFCNDTKTSPETCPDGYYSDGYYCDDGLNELACPAGTYGNRTNAATAEEGYMYAACPEGYFCPQDPVIGTPTVEYLCPRGYFCEFSTETSTEHPCMAGSYGTDLEFTKQDDCSNCPIGFYCPAGTSLPRACPKGYYCPESTWAGDANPFPDGTFTEVEGPESQTECKTCPAGYYTAHRVPTHPRPALLAPSIPLLGRMRKPTVPTVPTVPPVTPAQPLPW</sequence>
<protein>
    <submittedName>
        <fullName evidence="1">Uncharacterized protein</fullName>
    </submittedName>
</protein>
<dbReference type="RefSeq" id="XP_030833485.1">
    <property type="nucleotide sequence ID" value="XM_030977625.1"/>
</dbReference>
<dbReference type="OrthoDB" id="6142502at2759"/>
<dbReference type="SUPFAM" id="SSF57184">
    <property type="entry name" value="Growth factor receptor domain"/>
    <property type="match status" value="2"/>
</dbReference>
<name>A0A7M7NA64_STRPU</name>
<dbReference type="GeneID" id="100893288"/>
<evidence type="ECO:0000313" key="2">
    <source>
        <dbReference type="Proteomes" id="UP000007110"/>
    </source>
</evidence>
<dbReference type="OMA" id="TERECGA"/>
<keyword evidence="2" id="KW-1185">Reference proteome</keyword>
<reference evidence="1" key="2">
    <citation type="submission" date="2021-01" db="UniProtKB">
        <authorList>
            <consortium name="EnsemblMetazoa"/>
        </authorList>
    </citation>
    <scope>IDENTIFICATION</scope>
</reference>
<accession>A0A7M7NA64</accession>
<dbReference type="AlphaFoldDB" id="A0A7M7NA64"/>
<dbReference type="InterPro" id="IPR009030">
    <property type="entry name" value="Growth_fac_rcpt_cys_sf"/>
</dbReference>
<dbReference type="SMART" id="SM01411">
    <property type="entry name" value="Ephrin_rec_like"/>
    <property type="match status" value="5"/>
</dbReference>
<dbReference type="Proteomes" id="UP000007110">
    <property type="component" value="Unassembled WGS sequence"/>
</dbReference>
<dbReference type="PANTHER" id="PTHR47236">
    <property type="entry name" value="GENE, 32742-RELATED-RELATED"/>
    <property type="match status" value="1"/>
</dbReference>
<proteinExistence type="predicted"/>
<organism evidence="1 2">
    <name type="scientific">Strongylocentrotus purpuratus</name>
    <name type="common">Purple sea urchin</name>
    <dbReference type="NCBI Taxonomy" id="7668"/>
    <lineage>
        <taxon>Eukaryota</taxon>
        <taxon>Metazoa</taxon>
        <taxon>Echinodermata</taxon>
        <taxon>Eleutherozoa</taxon>
        <taxon>Echinozoa</taxon>
        <taxon>Echinoidea</taxon>
        <taxon>Euechinoidea</taxon>
        <taxon>Echinacea</taxon>
        <taxon>Camarodonta</taxon>
        <taxon>Echinidea</taxon>
        <taxon>Strongylocentrotidae</taxon>
        <taxon>Strongylocentrotus</taxon>
    </lineage>
</organism>
<evidence type="ECO:0000313" key="1">
    <source>
        <dbReference type="EnsemblMetazoa" id="XP_030833485"/>
    </source>
</evidence>
<dbReference type="EnsemblMetazoa" id="XM_030977625">
    <property type="protein sequence ID" value="XP_030833485"/>
    <property type="gene ID" value="LOC100893288"/>
</dbReference>
<reference evidence="2" key="1">
    <citation type="submission" date="2015-02" db="EMBL/GenBank/DDBJ databases">
        <title>Genome sequencing for Strongylocentrotus purpuratus.</title>
        <authorList>
            <person name="Murali S."/>
            <person name="Liu Y."/>
            <person name="Vee V."/>
            <person name="English A."/>
            <person name="Wang M."/>
            <person name="Skinner E."/>
            <person name="Han Y."/>
            <person name="Muzny D.M."/>
            <person name="Worley K.C."/>
            <person name="Gibbs R.A."/>
        </authorList>
    </citation>
    <scope>NUCLEOTIDE SEQUENCE</scope>
</reference>
<dbReference type="PANTHER" id="PTHR47236:SF4">
    <property type="entry name" value="GENE 9195-RELATED"/>
    <property type="match status" value="1"/>
</dbReference>
<dbReference type="InParanoid" id="A0A7M7NA64"/>
<dbReference type="KEGG" id="spu:100893288"/>